<proteinExistence type="predicted"/>
<gene>
    <name evidence="1" type="ORF">F2Q70_00001658</name>
</gene>
<organism evidence="1">
    <name type="scientific">Brassica cretica</name>
    <name type="common">Mustard</name>
    <dbReference type="NCBI Taxonomy" id="69181"/>
    <lineage>
        <taxon>Eukaryota</taxon>
        <taxon>Viridiplantae</taxon>
        <taxon>Streptophyta</taxon>
        <taxon>Embryophyta</taxon>
        <taxon>Tracheophyta</taxon>
        <taxon>Spermatophyta</taxon>
        <taxon>Magnoliopsida</taxon>
        <taxon>eudicotyledons</taxon>
        <taxon>Gunneridae</taxon>
        <taxon>Pentapetalae</taxon>
        <taxon>rosids</taxon>
        <taxon>malvids</taxon>
        <taxon>Brassicales</taxon>
        <taxon>Brassicaceae</taxon>
        <taxon>Brassiceae</taxon>
        <taxon>Brassica</taxon>
    </lineage>
</organism>
<protein>
    <submittedName>
        <fullName evidence="1">Uncharacterized protein</fullName>
    </submittedName>
</protein>
<sequence length="53" mass="5995">MRIRSEETTTSLSSAFNGTQMFFVFDLLHLSGETFSSFSILVKDMKSKINQVS</sequence>
<comment type="caution">
    <text evidence="1">The sequence shown here is derived from an EMBL/GenBank/DDBJ whole genome shotgun (WGS) entry which is preliminary data.</text>
</comment>
<evidence type="ECO:0000313" key="1">
    <source>
        <dbReference type="EMBL" id="KAF2575317.1"/>
    </source>
</evidence>
<name>A0A8S9J2A2_BRACR</name>
<accession>A0A8S9J2A2</accession>
<dbReference type="AlphaFoldDB" id="A0A8S9J2A2"/>
<dbReference type="EMBL" id="QGKY02001015">
    <property type="protein sequence ID" value="KAF2575317.1"/>
    <property type="molecule type" value="Genomic_DNA"/>
</dbReference>
<reference evidence="1" key="1">
    <citation type="submission" date="2019-12" db="EMBL/GenBank/DDBJ databases">
        <title>Genome sequencing and annotation of Brassica cretica.</title>
        <authorList>
            <person name="Studholme D.J."/>
            <person name="Sarris P.F."/>
        </authorList>
    </citation>
    <scope>NUCLEOTIDE SEQUENCE</scope>
    <source>
        <strain evidence="1">PFS-102/07</strain>
        <tissue evidence="1">Leaf</tissue>
    </source>
</reference>